<keyword evidence="7" id="KW-1185">Reference proteome</keyword>
<evidence type="ECO:0000256" key="5">
    <source>
        <dbReference type="ARBA" id="ARBA00023136"/>
    </source>
</evidence>
<evidence type="ECO:0000256" key="3">
    <source>
        <dbReference type="ARBA" id="ARBA00022786"/>
    </source>
</evidence>
<dbReference type="InterPro" id="IPR044235">
    <property type="entry name" value="RNFT1/2"/>
</dbReference>
<gene>
    <name evidence="6" type="ORF">RIF29_11247</name>
</gene>
<evidence type="ECO:0000256" key="4">
    <source>
        <dbReference type="ARBA" id="ARBA00022989"/>
    </source>
</evidence>
<protein>
    <submittedName>
        <fullName evidence="6">Uncharacterized protein</fullName>
    </submittedName>
</protein>
<keyword evidence="3" id="KW-0833">Ubl conjugation pathway</keyword>
<reference evidence="6 7" key="1">
    <citation type="submission" date="2024-01" db="EMBL/GenBank/DDBJ databases">
        <title>The genomes of 5 underutilized Papilionoideae crops provide insights into root nodulation and disease resistanc.</title>
        <authorList>
            <person name="Yuan L."/>
        </authorList>
    </citation>
    <scope>NUCLEOTIDE SEQUENCE [LARGE SCALE GENOMIC DNA]</scope>
    <source>
        <strain evidence="6">ZHUSHIDOU_FW_LH</strain>
        <tissue evidence="6">Leaf</tissue>
    </source>
</reference>
<comment type="caution">
    <text evidence="6">The sequence shown here is derived from an EMBL/GenBank/DDBJ whole genome shotgun (WGS) entry which is preliminary data.</text>
</comment>
<keyword evidence="5" id="KW-0472">Membrane</keyword>
<evidence type="ECO:0000256" key="1">
    <source>
        <dbReference type="ARBA" id="ARBA00004141"/>
    </source>
</evidence>
<keyword evidence="4" id="KW-1133">Transmembrane helix</keyword>
<comment type="subcellular location">
    <subcellularLocation>
        <location evidence="1">Membrane</location>
        <topology evidence="1">Multi-pass membrane protein</topology>
    </subcellularLocation>
</comment>
<dbReference type="GO" id="GO:0016020">
    <property type="term" value="C:membrane"/>
    <property type="evidence" value="ECO:0007669"/>
    <property type="project" value="UniProtKB-SubCell"/>
</dbReference>
<organism evidence="6 7">
    <name type="scientific">Crotalaria pallida</name>
    <name type="common">Smooth rattlebox</name>
    <name type="synonym">Crotalaria striata</name>
    <dbReference type="NCBI Taxonomy" id="3830"/>
    <lineage>
        <taxon>Eukaryota</taxon>
        <taxon>Viridiplantae</taxon>
        <taxon>Streptophyta</taxon>
        <taxon>Embryophyta</taxon>
        <taxon>Tracheophyta</taxon>
        <taxon>Spermatophyta</taxon>
        <taxon>Magnoliopsida</taxon>
        <taxon>eudicotyledons</taxon>
        <taxon>Gunneridae</taxon>
        <taxon>Pentapetalae</taxon>
        <taxon>rosids</taxon>
        <taxon>fabids</taxon>
        <taxon>Fabales</taxon>
        <taxon>Fabaceae</taxon>
        <taxon>Papilionoideae</taxon>
        <taxon>50 kb inversion clade</taxon>
        <taxon>genistoids sensu lato</taxon>
        <taxon>core genistoids</taxon>
        <taxon>Crotalarieae</taxon>
        <taxon>Crotalaria</taxon>
    </lineage>
</organism>
<dbReference type="PANTHER" id="PTHR15860:SF0">
    <property type="entry name" value="LP20373P"/>
    <property type="match status" value="1"/>
</dbReference>
<dbReference type="AlphaFoldDB" id="A0AAN9NZY9"/>
<name>A0AAN9NZY9_CROPI</name>
<dbReference type="SUPFAM" id="SSF57850">
    <property type="entry name" value="RING/U-box"/>
    <property type="match status" value="1"/>
</dbReference>
<evidence type="ECO:0000313" key="7">
    <source>
        <dbReference type="Proteomes" id="UP001372338"/>
    </source>
</evidence>
<dbReference type="Proteomes" id="UP001372338">
    <property type="component" value="Unassembled WGS sequence"/>
</dbReference>
<evidence type="ECO:0000313" key="6">
    <source>
        <dbReference type="EMBL" id="KAK7282455.1"/>
    </source>
</evidence>
<dbReference type="GO" id="GO:1904294">
    <property type="term" value="P:positive regulation of ERAD pathway"/>
    <property type="evidence" value="ECO:0007669"/>
    <property type="project" value="InterPro"/>
</dbReference>
<accession>A0AAN9NZY9</accession>
<proteinExistence type="predicted"/>
<dbReference type="PANTHER" id="PTHR15860">
    <property type="entry name" value="UNCHARACTERIZED RING FINGER-CONTAINING PROTEIN"/>
    <property type="match status" value="1"/>
</dbReference>
<dbReference type="EMBL" id="JAYWIO010000002">
    <property type="protein sequence ID" value="KAK7282455.1"/>
    <property type="molecule type" value="Genomic_DNA"/>
</dbReference>
<keyword evidence="2" id="KW-0812">Transmembrane</keyword>
<dbReference type="GO" id="GO:0061630">
    <property type="term" value="F:ubiquitin protein ligase activity"/>
    <property type="evidence" value="ECO:0007669"/>
    <property type="project" value="InterPro"/>
</dbReference>
<evidence type="ECO:0000256" key="2">
    <source>
        <dbReference type="ARBA" id="ARBA00022692"/>
    </source>
</evidence>
<sequence>MLFLILIYWWYPDDELLYPLAMLPPKVTPSFFQAVFTILVNDILVRQAAMVLKCLLLIYYKNGRGHNFRQQGQKLTLVEHTLLLYRALLPAPVWLGFFFNEEDYGTLFSLLTSSLYLTFKILSAPQEVRCFFSAIKALAIREVPYGVYATADQVNDAGEICAICQEMMRSPILLQCNHIL</sequence>